<keyword evidence="3 7" id="KW-0812">Transmembrane</keyword>
<dbReference type="PANTHER" id="PTHR30572:SF4">
    <property type="entry name" value="ABC TRANSPORTER PERMEASE YTRF"/>
    <property type="match status" value="1"/>
</dbReference>
<evidence type="ECO:0000256" key="3">
    <source>
        <dbReference type="ARBA" id="ARBA00022692"/>
    </source>
</evidence>
<dbReference type="RefSeq" id="WP_132253675.1">
    <property type="nucleotide sequence ID" value="NZ_SMAL01000011.1"/>
</dbReference>
<gene>
    <name evidence="9" type="ORF">EDC18_11135</name>
</gene>
<name>A0A4R3MGI0_9FIRM</name>
<comment type="caution">
    <text evidence="9">The sequence shown here is derived from an EMBL/GenBank/DDBJ whole genome shotgun (WGS) entry which is preliminary data.</text>
</comment>
<dbReference type="GO" id="GO:0022857">
    <property type="term" value="F:transmembrane transporter activity"/>
    <property type="evidence" value="ECO:0007669"/>
    <property type="project" value="TreeGrafter"/>
</dbReference>
<keyword evidence="2" id="KW-1003">Cell membrane</keyword>
<organism evidence="9 10">
    <name type="scientific">Natranaerovirga pectinivora</name>
    <dbReference type="NCBI Taxonomy" id="682400"/>
    <lineage>
        <taxon>Bacteria</taxon>
        <taxon>Bacillati</taxon>
        <taxon>Bacillota</taxon>
        <taxon>Clostridia</taxon>
        <taxon>Lachnospirales</taxon>
        <taxon>Natranaerovirgaceae</taxon>
        <taxon>Natranaerovirga</taxon>
    </lineage>
</organism>
<reference evidence="9 10" key="1">
    <citation type="submission" date="2019-03" db="EMBL/GenBank/DDBJ databases">
        <title>Genomic Encyclopedia of Type Strains, Phase IV (KMG-IV): sequencing the most valuable type-strain genomes for metagenomic binning, comparative biology and taxonomic classification.</title>
        <authorList>
            <person name="Goeker M."/>
        </authorList>
    </citation>
    <scope>NUCLEOTIDE SEQUENCE [LARGE SCALE GENOMIC DNA]</scope>
    <source>
        <strain evidence="9 10">DSM 24629</strain>
    </source>
</reference>
<feature type="transmembrane region" description="Helical" evidence="7">
    <location>
        <begin position="759"/>
        <end position="786"/>
    </location>
</feature>
<evidence type="ECO:0000256" key="4">
    <source>
        <dbReference type="ARBA" id="ARBA00022989"/>
    </source>
</evidence>
<dbReference type="InterPro" id="IPR003838">
    <property type="entry name" value="ABC3_permease_C"/>
</dbReference>
<dbReference type="EMBL" id="SMAL01000011">
    <property type="protein sequence ID" value="TCT12864.1"/>
    <property type="molecule type" value="Genomic_DNA"/>
</dbReference>
<sequence>MNIVNKLTIRSLKLNKRRTIVTVIGIILSCAMIFGVATITTSFQDLFIQETILSRGNYHSMIGNVPVKDAKYILDNAYTKSGMISRDRGFSPLETSRIESKPYIYVKEYNQEAMDNLTFLREGRYPEKEGEILLSQTIIENGGTDYKIGDTISLEIGHRYLDNAPIDKNNEYTEEEAYIPFAEKTYTITGIIRQDIMEFYTFPGMMAIAYLEESNLEPTETLDIYILGKNPRQIYDKTTEMARTIGLPPGSYGYNSALLRWLGVSDNDNINRMFITLALIIILLVVIGSVAVIYNAFAISISERKKQFGMLSSVGATKSQIRKTVLFEGFILGIIGIPLGILSGILGIGITLKVVNKLMAFEFLEGIELRLIISPLTLITTVVFTTLTIFLSAYLPAKKASKISPIEAIRLTTDIKLKRKKLKTLKITKKLFGIEGELALKNLKRNRKRYRATIFSLSISIVLFIAFSSFMRYGFVSSDMYYGEVPYDIALELRDRPYEEQRAFYDKIIELEKVKRYAIERNIRTFNHHLEPSQLGNHLNNKIEKNTDQKNEEENASLSYVISTNSTEERSTFPKNEKGMYSLSYVISTIGEESFRAYGKELGIDIEGYKDTNTLKGIVINKNITVDEGKMFEFEPLNMNKGDVLTLTKSAMANHTNETINMEIGTLTKELPFGLLYDTGRAVNVIVTEEVFEEILNQLKEEDDNRRSIHRLKIETEDTKELIEEINEIYGQNTEDKLVIVDVQFELEMINRIKTVISIFLYGFVSLITLIGVTNIFNTISTNVILRRREFAMLKSVGLTPKGFNKMIRFESIFYGMKSLLYGLPIAILISVGMHRSTTNFFVFEYIPPIKESIICIIGVFIIVSITMTYSMSKIKKENIIEALKEENL</sequence>
<dbReference type="AlphaFoldDB" id="A0A4R3MGI0"/>
<feature type="transmembrane region" description="Helical" evidence="7">
    <location>
        <begin position="450"/>
        <end position="471"/>
    </location>
</feature>
<evidence type="ECO:0000256" key="6">
    <source>
        <dbReference type="ARBA" id="ARBA00038076"/>
    </source>
</evidence>
<feature type="transmembrane region" description="Helical" evidence="7">
    <location>
        <begin position="372"/>
        <end position="395"/>
    </location>
</feature>
<keyword evidence="4 7" id="KW-1133">Transmembrane helix</keyword>
<evidence type="ECO:0000256" key="7">
    <source>
        <dbReference type="SAM" id="Phobius"/>
    </source>
</evidence>
<dbReference type="Proteomes" id="UP000294902">
    <property type="component" value="Unassembled WGS sequence"/>
</dbReference>
<evidence type="ECO:0000259" key="8">
    <source>
        <dbReference type="Pfam" id="PF02687"/>
    </source>
</evidence>
<evidence type="ECO:0000313" key="9">
    <source>
        <dbReference type="EMBL" id="TCT12864.1"/>
    </source>
</evidence>
<dbReference type="GO" id="GO:0005886">
    <property type="term" value="C:plasma membrane"/>
    <property type="evidence" value="ECO:0007669"/>
    <property type="project" value="UniProtKB-SubCell"/>
</dbReference>
<accession>A0A4R3MGI0</accession>
<comment type="subcellular location">
    <subcellularLocation>
        <location evidence="1">Cell membrane</location>
        <topology evidence="1">Multi-pass membrane protein</topology>
    </subcellularLocation>
</comment>
<keyword evidence="5 7" id="KW-0472">Membrane</keyword>
<feature type="transmembrane region" description="Helical" evidence="7">
    <location>
        <begin position="325"/>
        <end position="352"/>
    </location>
</feature>
<evidence type="ECO:0000256" key="2">
    <source>
        <dbReference type="ARBA" id="ARBA00022475"/>
    </source>
</evidence>
<dbReference type="OrthoDB" id="9793166at2"/>
<feature type="domain" description="ABC3 transporter permease C-terminal" evidence="8">
    <location>
        <begin position="280"/>
        <end position="405"/>
    </location>
</feature>
<feature type="domain" description="ABC3 transporter permease C-terminal" evidence="8">
    <location>
        <begin position="764"/>
        <end position="880"/>
    </location>
</feature>
<dbReference type="PROSITE" id="PS51257">
    <property type="entry name" value="PROKAR_LIPOPROTEIN"/>
    <property type="match status" value="1"/>
</dbReference>
<feature type="transmembrane region" description="Helical" evidence="7">
    <location>
        <begin position="812"/>
        <end position="832"/>
    </location>
</feature>
<evidence type="ECO:0000256" key="1">
    <source>
        <dbReference type="ARBA" id="ARBA00004651"/>
    </source>
</evidence>
<feature type="transmembrane region" description="Helical" evidence="7">
    <location>
        <begin position="852"/>
        <end position="870"/>
    </location>
</feature>
<comment type="similarity">
    <text evidence="6">Belongs to the ABC-4 integral membrane protein family.</text>
</comment>
<evidence type="ECO:0000256" key="5">
    <source>
        <dbReference type="ARBA" id="ARBA00023136"/>
    </source>
</evidence>
<feature type="transmembrane region" description="Helical" evidence="7">
    <location>
        <begin position="20"/>
        <end position="39"/>
    </location>
</feature>
<feature type="transmembrane region" description="Helical" evidence="7">
    <location>
        <begin position="273"/>
        <end position="297"/>
    </location>
</feature>
<dbReference type="InterPro" id="IPR050250">
    <property type="entry name" value="Macrolide_Exporter_MacB"/>
</dbReference>
<keyword evidence="10" id="KW-1185">Reference proteome</keyword>
<evidence type="ECO:0000313" key="10">
    <source>
        <dbReference type="Proteomes" id="UP000294902"/>
    </source>
</evidence>
<proteinExistence type="inferred from homology"/>
<dbReference type="PANTHER" id="PTHR30572">
    <property type="entry name" value="MEMBRANE COMPONENT OF TRANSPORTER-RELATED"/>
    <property type="match status" value="1"/>
</dbReference>
<protein>
    <submittedName>
        <fullName evidence="9">Putative ABC transport system permease protein</fullName>
    </submittedName>
</protein>
<dbReference type="Pfam" id="PF02687">
    <property type="entry name" value="FtsX"/>
    <property type="match status" value="2"/>
</dbReference>